<organism evidence="1 2">
    <name type="scientific">Amycolatopsis magusensis</name>
    <dbReference type="NCBI Taxonomy" id="882444"/>
    <lineage>
        <taxon>Bacteria</taxon>
        <taxon>Bacillati</taxon>
        <taxon>Actinomycetota</taxon>
        <taxon>Actinomycetes</taxon>
        <taxon>Pseudonocardiales</taxon>
        <taxon>Pseudonocardiaceae</taxon>
        <taxon>Amycolatopsis</taxon>
    </lineage>
</organism>
<name>A0ABS4Q5N2_9PSEU</name>
<comment type="caution">
    <text evidence="1">The sequence shown here is derived from an EMBL/GenBank/DDBJ whole genome shotgun (WGS) entry which is preliminary data.</text>
</comment>
<reference evidence="1 2" key="1">
    <citation type="submission" date="2021-03" db="EMBL/GenBank/DDBJ databases">
        <title>Sequencing the genomes of 1000 actinobacteria strains.</title>
        <authorList>
            <person name="Klenk H.-P."/>
        </authorList>
    </citation>
    <scope>NUCLEOTIDE SEQUENCE [LARGE SCALE GENOMIC DNA]</scope>
    <source>
        <strain evidence="1 2">DSM 45510</strain>
    </source>
</reference>
<proteinExistence type="predicted"/>
<accession>A0ABS4Q5N2</accession>
<sequence length="72" mass="7814">MTAIEFITLDVADTEAANRFYTNAFGADPRIRVREAQPATTGFRGYTLSLIVSQPANVDLLVGAALEGGRRR</sequence>
<dbReference type="Gene3D" id="3.10.180.10">
    <property type="entry name" value="2,3-Dihydroxybiphenyl 1,2-Dioxygenase, domain 1"/>
    <property type="match status" value="1"/>
</dbReference>
<dbReference type="SUPFAM" id="SSF54593">
    <property type="entry name" value="Glyoxalase/Bleomycin resistance protein/Dihydroxybiphenyl dioxygenase"/>
    <property type="match status" value="1"/>
</dbReference>
<dbReference type="Proteomes" id="UP000741013">
    <property type="component" value="Unassembled WGS sequence"/>
</dbReference>
<dbReference type="PANTHER" id="PTHR36503:SF1">
    <property type="entry name" value="BLR2520 PROTEIN"/>
    <property type="match status" value="1"/>
</dbReference>
<evidence type="ECO:0000313" key="1">
    <source>
        <dbReference type="EMBL" id="MBP2186989.1"/>
    </source>
</evidence>
<evidence type="ECO:0000313" key="2">
    <source>
        <dbReference type="Proteomes" id="UP000741013"/>
    </source>
</evidence>
<dbReference type="EMBL" id="JAGGMS010000001">
    <property type="protein sequence ID" value="MBP2186989.1"/>
    <property type="molecule type" value="Genomic_DNA"/>
</dbReference>
<gene>
    <name evidence="1" type="ORF">JOM49_008515</name>
</gene>
<dbReference type="InterPro" id="IPR029068">
    <property type="entry name" value="Glyas_Bleomycin-R_OHBP_Dase"/>
</dbReference>
<keyword evidence="2" id="KW-1185">Reference proteome</keyword>
<protein>
    <submittedName>
        <fullName evidence="1">Catechol 2,3-dioxygenase-like lactoylglutathione lyase family enzyme</fullName>
    </submittedName>
</protein>
<dbReference type="PANTHER" id="PTHR36503">
    <property type="entry name" value="BLR2520 PROTEIN"/>
    <property type="match status" value="1"/>
</dbReference>